<evidence type="ECO:0000313" key="2">
    <source>
        <dbReference type="EMBL" id="KAL0477899.1"/>
    </source>
</evidence>
<dbReference type="GO" id="GO:0000428">
    <property type="term" value="C:DNA-directed RNA polymerase complex"/>
    <property type="evidence" value="ECO:0007669"/>
    <property type="project" value="UniProtKB-KW"/>
</dbReference>
<sequence length="235" mass="26309">MSPNTLTFPSTTDLTNSIVRLLEGNIALDAAIELERQITNAYQFGDALIPLLATLINKLSEQERATLNLTSENESLRQSICYVRKSSEKIPSTPSTPSSPIHRISPKNRINVDELYTLQTTKILDTNKFQNSTNASPNKRCSYDSTTRSKASFVSTDNNEELDVLKTLPLPQLKKFQSPSCLSSPTTPKKRFLYKPDECELIPTTLNGCLSSPTSPKKVHFDVNDHYNEVYMMTS</sequence>
<accession>A0AAW2YMK3</accession>
<evidence type="ECO:0000256" key="1">
    <source>
        <dbReference type="SAM" id="MobiDB-lite"/>
    </source>
</evidence>
<name>A0AAW2YMK3_9EUKA</name>
<evidence type="ECO:0000313" key="3">
    <source>
        <dbReference type="Proteomes" id="UP001431209"/>
    </source>
</evidence>
<dbReference type="EMBL" id="JAOPGA020000274">
    <property type="protein sequence ID" value="KAL0477899.1"/>
    <property type="molecule type" value="Genomic_DNA"/>
</dbReference>
<keyword evidence="3" id="KW-1185">Reference proteome</keyword>
<reference evidence="2 3" key="1">
    <citation type="submission" date="2024-03" db="EMBL/GenBank/DDBJ databases">
        <title>The Acrasis kona genome and developmental transcriptomes reveal deep origins of eukaryotic multicellular pathways.</title>
        <authorList>
            <person name="Sheikh S."/>
            <person name="Fu C.-J."/>
            <person name="Brown M.W."/>
            <person name="Baldauf S.L."/>
        </authorList>
    </citation>
    <scope>NUCLEOTIDE SEQUENCE [LARGE SCALE GENOMIC DNA]</scope>
    <source>
        <strain evidence="2 3">ATCC MYA-3509</strain>
    </source>
</reference>
<proteinExistence type="predicted"/>
<organism evidence="2 3">
    <name type="scientific">Acrasis kona</name>
    <dbReference type="NCBI Taxonomy" id="1008807"/>
    <lineage>
        <taxon>Eukaryota</taxon>
        <taxon>Discoba</taxon>
        <taxon>Heterolobosea</taxon>
        <taxon>Tetramitia</taxon>
        <taxon>Eutetramitia</taxon>
        <taxon>Acrasidae</taxon>
        <taxon>Acrasis</taxon>
    </lineage>
</organism>
<dbReference type="Proteomes" id="UP001431209">
    <property type="component" value="Unassembled WGS sequence"/>
</dbReference>
<gene>
    <name evidence="2" type="ORF">AKO1_012735</name>
</gene>
<feature type="region of interest" description="Disordered" evidence="1">
    <location>
        <begin position="129"/>
        <end position="148"/>
    </location>
</feature>
<protein>
    <submittedName>
        <fullName evidence="2">DNA-directed RNA polymerase II subunit GRINL1A</fullName>
    </submittedName>
</protein>
<keyword evidence="2" id="KW-0804">Transcription</keyword>
<comment type="caution">
    <text evidence="2">The sequence shown here is derived from an EMBL/GenBank/DDBJ whole genome shotgun (WGS) entry which is preliminary data.</text>
</comment>
<keyword evidence="2" id="KW-0240">DNA-directed RNA polymerase</keyword>
<dbReference type="AlphaFoldDB" id="A0AAW2YMK3"/>